<keyword evidence="2" id="KW-1185">Reference proteome</keyword>
<reference evidence="1 2" key="1">
    <citation type="submission" date="2014-01" db="EMBL/GenBank/DDBJ databases">
        <title>Full genme sequencing of cellulolytic bacterium Gynuella sunshinyii YC6258T gen. nov., sp. nov.</title>
        <authorList>
            <person name="Khan H."/>
            <person name="Chung E.J."/>
            <person name="Chung Y.R."/>
        </authorList>
    </citation>
    <scope>NUCLEOTIDE SEQUENCE [LARGE SCALE GENOMIC DNA]</scope>
    <source>
        <strain evidence="1 2">YC6258</strain>
    </source>
</reference>
<protein>
    <submittedName>
        <fullName evidence="1">Uncharacterized protein</fullName>
    </submittedName>
</protein>
<proteinExistence type="predicted"/>
<dbReference type="EMBL" id="CP007142">
    <property type="protein sequence ID" value="AJQ97485.1"/>
    <property type="molecule type" value="Genomic_DNA"/>
</dbReference>
<dbReference type="Proteomes" id="UP000032266">
    <property type="component" value="Chromosome"/>
</dbReference>
<evidence type="ECO:0000313" key="2">
    <source>
        <dbReference type="Proteomes" id="UP000032266"/>
    </source>
</evidence>
<name>A0A0C5VDT4_9GAMM</name>
<evidence type="ECO:0000313" key="1">
    <source>
        <dbReference type="EMBL" id="AJQ97485.1"/>
    </source>
</evidence>
<gene>
    <name evidence="1" type="ORF">YC6258_05455</name>
</gene>
<dbReference type="AlphaFoldDB" id="A0A0C5VDT4"/>
<dbReference type="KEGG" id="gsn:YC6258_05455"/>
<organism evidence="1 2">
    <name type="scientific">Gynuella sunshinyii YC6258</name>
    <dbReference type="NCBI Taxonomy" id="1445510"/>
    <lineage>
        <taxon>Bacteria</taxon>
        <taxon>Pseudomonadati</taxon>
        <taxon>Pseudomonadota</taxon>
        <taxon>Gammaproteobacteria</taxon>
        <taxon>Oceanospirillales</taxon>
        <taxon>Saccharospirillaceae</taxon>
        <taxon>Gynuella</taxon>
    </lineage>
</organism>
<dbReference type="HOGENOM" id="CLU_3270809_0_0_6"/>
<sequence length="41" mass="4496">MSQWQDTLTSISRFMAVLNEGIARGANAGDNCTGKFYQCLP</sequence>
<accession>A0A0C5VDT4</accession>